<dbReference type="InterPro" id="IPR009044">
    <property type="entry name" value="ssDNA-bd_transcriptional_reg"/>
</dbReference>
<dbReference type="GO" id="GO:0003713">
    <property type="term" value="F:transcription coactivator activity"/>
    <property type="evidence" value="ECO:0007669"/>
    <property type="project" value="InterPro"/>
</dbReference>
<dbReference type="GO" id="GO:0005634">
    <property type="term" value="C:nucleus"/>
    <property type="evidence" value="ECO:0007669"/>
    <property type="project" value="UniProtKB-SubCell"/>
</dbReference>
<dbReference type="GO" id="GO:0003677">
    <property type="term" value="F:DNA binding"/>
    <property type="evidence" value="ECO:0007669"/>
    <property type="project" value="UniProtKB-KW"/>
</dbReference>
<dbReference type="GO" id="GO:0060261">
    <property type="term" value="P:positive regulation of transcription initiation by RNA polymerase II"/>
    <property type="evidence" value="ECO:0007669"/>
    <property type="project" value="InterPro"/>
</dbReference>
<reference evidence="9 10" key="1">
    <citation type="journal article" date="2019" name="PLoS Biol.">
        <title>Sex chromosomes control vertical transmission of feminizing Wolbachia symbionts in an isopod.</title>
        <authorList>
            <person name="Becking T."/>
            <person name="Chebbi M.A."/>
            <person name="Giraud I."/>
            <person name="Moumen B."/>
            <person name="Laverre T."/>
            <person name="Caubet Y."/>
            <person name="Peccoud J."/>
            <person name="Gilbert C."/>
            <person name="Cordaux R."/>
        </authorList>
    </citation>
    <scope>NUCLEOTIDE SEQUENCE [LARGE SCALE GENOMIC DNA]</scope>
    <source>
        <strain evidence="9">ANa2</strain>
        <tissue evidence="9">Whole body excluding digestive tract and cuticle</tissue>
    </source>
</reference>
<dbReference type="AlphaFoldDB" id="A0A5N5SN42"/>
<proteinExistence type="inferred from homology"/>
<evidence type="ECO:0000313" key="10">
    <source>
        <dbReference type="Proteomes" id="UP000326759"/>
    </source>
</evidence>
<dbReference type="InterPro" id="IPR045125">
    <property type="entry name" value="Sub1/Tcp4-like"/>
</dbReference>
<feature type="domain" description="Transcriptional coactivator p15 (PC4) C-terminal" evidence="8">
    <location>
        <begin position="47"/>
        <end position="82"/>
    </location>
</feature>
<dbReference type="Gene3D" id="2.30.31.10">
    <property type="entry name" value="Transcriptional Coactivator Pc4, Chain A"/>
    <property type="match status" value="1"/>
</dbReference>
<feature type="region of interest" description="Disordered" evidence="7">
    <location>
        <begin position="1"/>
        <end position="37"/>
    </location>
</feature>
<feature type="compositionally biased region" description="Acidic residues" evidence="7">
    <location>
        <begin position="11"/>
        <end position="21"/>
    </location>
</feature>
<evidence type="ECO:0000256" key="4">
    <source>
        <dbReference type="ARBA" id="ARBA00023125"/>
    </source>
</evidence>
<evidence type="ECO:0000256" key="7">
    <source>
        <dbReference type="SAM" id="MobiDB-lite"/>
    </source>
</evidence>
<evidence type="ECO:0000259" key="8">
    <source>
        <dbReference type="Pfam" id="PF02229"/>
    </source>
</evidence>
<keyword evidence="4" id="KW-0238">DNA-binding</keyword>
<comment type="similarity">
    <text evidence="2">Belongs to the transcriptional coactivator PC4 family.</text>
</comment>
<dbReference type="EMBL" id="SEYY01023051">
    <property type="protein sequence ID" value="KAB7495120.1"/>
    <property type="molecule type" value="Genomic_DNA"/>
</dbReference>
<accession>A0A5N5SN42</accession>
<name>A0A5N5SN42_9CRUS</name>
<keyword evidence="3" id="KW-0805">Transcription regulation</keyword>
<dbReference type="Proteomes" id="UP000326759">
    <property type="component" value="Unassembled WGS sequence"/>
</dbReference>
<dbReference type="SUPFAM" id="SSF54447">
    <property type="entry name" value="ssDNA-binding transcriptional regulator domain"/>
    <property type="match status" value="1"/>
</dbReference>
<evidence type="ECO:0000256" key="2">
    <source>
        <dbReference type="ARBA" id="ARBA00009001"/>
    </source>
</evidence>
<organism evidence="9 10">
    <name type="scientific">Armadillidium nasatum</name>
    <dbReference type="NCBI Taxonomy" id="96803"/>
    <lineage>
        <taxon>Eukaryota</taxon>
        <taxon>Metazoa</taxon>
        <taxon>Ecdysozoa</taxon>
        <taxon>Arthropoda</taxon>
        <taxon>Crustacea</taxon>
        <taxon>Multicrustacea</taxon>
        <taxon>Malacostraca</taxon>
        <taxon>Eumalacostraca</taxon>
        <taxon>Peracarida</taxon>
        <taxon>Isopoda</taxon>
        <taxon>Oniscidea</taxon>
        <taxon>Crinocheta</taxon>
        <taxon>Armadillidiidae</taxon>
        <taxon>Armadillidium</taxon>
    </lineage>
</organism>
<dbReference type="InterPro" id="IPR003173">
    <property type="entry name" value="PC4_C"/>
</dbReference>
<evidence type="ECO:0000313" key="9">
    <source>
        <dbReference type="EMBL" id="KAB7495120.1"/>
    </source>
</evidence>
<evidence type="ECO:0000256" key="6">
    <source>
        <dbReference type="ARBA" id="ARBA00023242"/>
    </source>
</evidence>
<keyword evidence="6" id="KW-0539">Nucleus</keyword>
<evidence type="ECO:0000256" key="5">
    <source>
        <dbReference type="ARBA" id="ARBA00023163"/>
    </source>
</evidence>
<evidence type="ECO:0000256" key="1">
    <source>
        <dbReference type="ARBA" id="ARBA00004123"/>
    </source>
</evidence>
<keyword evidence="5" id="KW-0804">Transcription</keyword>
<comment type="caution">
    <text evidence="9">The sequence shown here is derived from an EMBL/GenBank/DDBJ whole genome shotgun (WGS) entry which is preliminary data.</text>
</comment>
<evidence type="ECO:0000256" key="3">
    <source>
        <dbReference type="ARBA" id="ARBA00023015"/>
    </source>
</evidence>
<dbReference type="OrthoDB" id="2505440at2759"/>
<keyword evidence="10" id="KW-1185">Reference proteome</keyword>
<protein>
    <submittedName>
        <fullName evidence="9">Putative RNA polymerase II transcriptional coactivator</fullName>
    </submittedName>
</protein>
<dbReference type="PANTHER" id="PTHR13215">
    <property type="entry name" value="RNA POLYMERASE II TRANSCRIPTIONAL COACTIVATOR"/>
    <property type="match status" value="1"/>
</dbReference>
<dbReference type="Pfam" id="PF02229">
    <property type="entry name" value="PC4"/>
    <property type="match status" value="1"/>
</dbReference>
<sequence length="99" mass="11594">MPKNKKRESDSGSDSDSDSGPEDLNPPKKSKTSTAKVLKNAEGESYWELDRQRRVTVREFKNKTYVDIREFYEKDGKTLPRKERYLYGCKSVEYFEVSD</sequence>
<gene>
    <name evidence="9" type="ORF">Anas_08481</name>
</gene>
<comment type="subcellular location">
    <subcellularLocation>
        <location evidence="1">Nucleus</location>
    </subcellularLocation>
</comment>